<accession>A0A930VSA5</accession>
<dbReference type="EMBL" id="JADKPO010000038">
    <property type="protein sequence ID" value="MBF4770078.1"/>
    <property type="molecule type" value="Genomic_DNA"/>
</dbReference>
<dbReference type="SUPFAM" id="SSF54637">
    <property type="entry name" value="Thioesterase/thiol ester dehydrase-isomerase"/>
    <property type="match status" value="1"/>
</dbReference>
<dbReference type="AlphaFoldDB" id="A0A930VSA5"/>
<dbReference type="Gene3D" id="3.10.129.10">
    <property type="entry name" value="Hotdog Thioesterase"/>
    <property type="match status" value="1"/>
</dbReference>
<gene>
    <name evidence="1" type="ORF">ISU10_20080</name>
</gene>
<dbReference type="InterPro" id="IPR029069">
    <property type="entry name" value="HotDog_dom_sf"/>
</dbReference>
<evidence type="ECO:0000313" key="1">
    <source>
        <dbReference type="EMBL" id="MBF4770078.1"/>
    </source>
</evidence>
<sequence length="154" mass="16984">MPDAPGASLSIWREPVRDDWIDYNGHLSEPWYVLVMGHATDAVMDAVGLGPEYQAAHDSSLYTVEAHVRYLDEIRAGFELEVRSSIIGVAPKLLWIWHELWADGRLRATEEILGVHVTGGSSSRLPDDVLTRARSACIPPPPEAGRRIGPVPPL</sequence>
<reference evidence="1" key="1">
    <citation type="submission" date="2020-11" db="EMBL/GenBank/DDBJ databases">
        <title>Nocardioides cynanchi sp. nov., isolated from soil of rhizosphere of Cynanchum wilfordii.</title>
        <authorList>
            <person name="Lee J.-S."/>
            <person name="Suh M.K."/>
            <person name="Kim J.-S."/>
        </authorList>
    </citation>
    <scope>NUCLEOTIDE SEQUENCE</scope>
    <source>
        <strain evidence="1">KCTC 19276</strain>
    </source>
</reference>
<evidence type="ECO:0000313" key="2">
    <source>
        <dbReference type="Proteomes" id="UP000660668"/>
    </source>
</evidence>
<keyword evidence="2" id="KW-1185">Reference proteome</keyword>
<protein>
    <submittedName>
        <fullName evidence="1">Thioesterase family protein</fullName>
    </submittedName>
</protein>
<proteinExistence type="predicted"/>
<dbReference type="RefSeq" id="WP_194698225.1">
    <property type="nucleotide sequence ID" value="NZ_JADKPO010000038.1"/>
</dbReference>
<dbReference type="CDD" id="cd00586">
    <property type="entry name" value="4HBT"/>
    <property type="match status" value="1"/>
</dbReference>
<name>A0A930VSA5_9ACTN</name>
<organism evidence="1 2">
    <name type="scientific">Nocardioides agariphilus</name>
    <dbReference type="NCBI Taxonomy" id="433664"/>
    <lineage>
        <taxon>Bacteria</taxon>
        <taxon>Bacillati</taxon>
        <taxon>Actinomycetota</taxon>
        <taxon>Actinomycetes</taxon>
        <taxon>Propionibacteriales</taxon>
        <taxon>Nocardioidaceae</taxon>
        <taxon>Nocardioides</taxon>
    </lineage>
</organism>
<dbReference type="Pfam" id="PF13279">
    <property type="entry name" value="4HBT_2"/>
    <property type="match status" value="1"/>
</dbReference>
<comment type="caution">
    <text evidence="1">The sequence shown here is derived from an EMBL/GenBank/DDBJ whole genome shotgun (WGS) entry which is preliminary data.</text>
</comment>
<dbReference type="Proteomes" id="UP000660668">
    <property type="component" value="Unassembled WGS sequence"/>
</dbReference>